<feature type="transmembrane region" description="Helical" evidence="1">
    <location>
        <begin position="30"/>
        <end position="47"/>
    </location>
</feature>
<sequence>MITYEWLYILAGIFFAIWALLSLRDGCKGNAAFWALLAGSFLFGSHFSDLVNGLLVLAMVGIAGLGGLKRSDPPTTSVEERATSSARLGNRLFLPALIVPLTAVAGTLLYNYTPLGETGLFEERRETLLLFGIGVLVALVVAMLWLKPPALAPAEEGRRLLDSIGWAAILPQMLAALGAVFALAGVGDIIGGVAGSVIPEGSVFLTVMVYALGMALFTMIMGNAFAAFPVMAAAIGIPLLVQQYGGNPAVIGAVGMLAGFCGTLMTPMAANFNIVPAALLELKDQNAVIREQVGTALPLWVCNVAIIYVGAFLLWN</sequence>
<feature type="transmembrane region" description="Helical" evidence="1">
    <location>
        <begin position="295"/>
        <end position="315"/>
    </location>
</feature>
<dbReference type="RefSeq" id="WP_200982275.1">
    <property type="nucleotide sequence ID" value="NZ_CP064654.1"/>
</dbReference>
<organism evidence="2 3">
    <name type="scientific">Qipengyuania soli</name>
    <dbReference type="NCBI Taxonomy" id="2782568"/>
    <lineage>
        <taxon>Bacteria</taxon>
        <taxon>Pseudomonadati</taxon>
        <taxon>Pseudomonadota</taxon>
        <taxon>Alphaproteobacteria</taxon>
        <taxon>Sphingomonadales</taxon>
        <taxon>Erythrobacteraceae</taxon>
        <taxon>Qipengyuania</taxon>
    </lineage>
</organism>
<dbReference type="InterPro" id="IPR009323">
    <property type="entry name" value="DUF979"/>
</dbReference>
<proteinExistence type="predicted"/>
<evidence type="ECO:0000256" key="1">
    <source>
        <dbReference type="SAM" id="Phobius"/>
    </source>
</evidence>
<evidence type="ECO:0000313" key="3">
    <source>
        <dbReference type="Proteomes" id="UP000594459"/>
    </source>
</evidence>
<gene>
    <name evidence="2" type="ORF">IRL76_00840</name>
</gene>
<keyword evidence="1" id="KW-1133">Transmembrane helix</keyword>
<accession>A0A7S8F4P7</accession>
<protein>
    <submittedName>
        <fullName evidence="2">DUF979 domain-containing protein</fullName>
    </submittedName>
</protein>
<feature type="transmembrane region" description="Helical" evidence="1">
    <location>
        <begin position="166"/>
        <end position="187"/>
    </location>
</feature>
<keyword evidence="1" id="KW-0472">Membrane</keyword>
<keyword evidence="3" id="KW-1185">Reference proteome</keyword>
<dbReference type="Pfam" id="PF06166">
    <property type="entry name" value="DUF979"/>
    <property type="match status" value="1"/>
</dbReference>
<evidence type="ECO:0000313" key="2">
    <source>
        <dbReference type="EMBL" id="QPC99164.1"/>
    </source>
</evidence>
<feature type="transmembrane region" description="Helical" evidence="1">
    <location>
        <begin position="249"/>
        <end position="275"/>
    </location>
</feature>
<dbReference type="AlphaFoldDB" id="A0A7S8F4P7"/>
<feature type="transmembrane region" description="Helical" evidence="1">
    <location>
        <begin position="127"/>
        <end position="146"/>
    </location>
</feature>
<dbReference type="KEGG" id="qso:IRL76_00840"/>
<dbReference type="Proteomes" id="UP000594459">
    <property type="component" value="Chromosome"/>
</dbReference>
<keyword evidence="1" id="KW-0812">Transmembrane</keyword>
<reference evidence="2 3" key="1">
    <citation type="submission" date="2020-11" db="EMBL/GenBank/DDBJ databases">
        <title>The genome sequence of Erythrobacter sp. 6D36.</title>
        <authorList>
            <person name="Liu Y."/>
        </authorList>
    </citation>
    <scope>NUCLEOTIDE SEQUENCE [LARGE SCALE GENOMIC DNA]</scope>
    <source>
        <strain evidence="2 3">6D36</strain>
    </source>
</reference>
<feature type="transmembrane region" description="Helical" evidence="1">
    <location>
        <begin position="207"/>
        <end position="237"/>
    </location>
</feature>
<dbReference type="EMBL" id="CP064654">
    <property type="protein sequence ID" value="QPC99164.1"/>
    <property type="molecule type" value="Genomic_DNA"/>
</dbReference>
<feature type="transmembrane region" description="Helical" evidence="1">
    <location>
        <begin position="92"/>
        <end position="112"/>
    </location>
</feature>
<name>A0A7S8F4P7_9SPHN</name>
<feature type="transmembrane region" description="Helical" evidence="1">
    <location>
        <begin position="6"/>
        <end position="23"/>
    </location>
</feature>